<evidence type="ECO:0000256" key="2">
    <source>
        <dbReference type="SAM" id="Phobius"/>
    </source>
</evidence>
<keyword evidence="2" id="KW-0812">Transmembrane</keyword>
<sequence length="208" mass="22899">MATKISSSPSICSFSSHGKNCQYLHFPDCYSFNLPLIKGQCKIKNPNYVFLFGAKYEFYKSGSRSSKFQLKASANGSGSSSSSWKKWLMGLLLAVILPALGHKGGLFAVLKSKINAAVKTVETVTEMVEEVAEEVEKVAEEVEEKLPQESKLKEALESVDNLAKKVVKESNQAEELVHKVQEVEEKIEGSLMKASTDEKKLKGQKTSS</sequence>
<evidence type="ECO:0000256" key="1">
    <source>
        <dbReference type="SAM" id="Coils"/>
    </source>
</evidence>
<comment type="caution">
    <text evidence="3">The sequence shown here is derived from an EMBL/GenBank/DDBJ whole genome shotgun (WGS) entry which is preliminary data.</text>
</comment>
<dbReference type="EMBL" id="CACTIH010005453">
    <property type="protein sequence ID" value="CAA2993661.1"/>
    <property type="molecule type" value="Genomic_DNA"/>
</dbReference>
<dbReference type="PANTHER" id="PTHR33735">
    <property type="entry name" value="EXPRESSED PROTEIN"/>
    <property type="match status" value="1"/>
</dbReference>
<keyword evidence="2" id="KW-0472">Membrane</keyword>
<name>A0A8S0SNT8_OLEEU</name>
<dbReference type="Gramene" id="OE9A066075T3">
    <property type="protein sequence ID" value="OE9A066075C3"/>
    <property type="gene ID" value="OE9A066075"/>
</dbReference>
<evidence type="ECO:0000313" key="4">
    <source>
        <dbReference type="Proteomes" id="UP000594638"/>
    </source>
</evidence>
<accession>A0A8S0SNT8</accession>
<dbReference type="Proteomes" id="UP000594638">
    <property type="component" value="Unassembled WGS sequence"/>
</dbReference>
<keyword evidence="1" id="KW-0175">Coiled coil</keyword>
<dbReference type="PANTHER" id="PTHR33735:SF23">
    <property type="entry name" value="PTERIN-BINDING DOMAIN-CONTAINING PROTEIN"/>
    <property type="match status" value="1"/>
</dbReference>
<organism evidence="3 4">
    <name type="scientific">Olea europaea subsp. europaea</name>
    <dbReference type="NCBI Taxonomy" id="158383"/>
    <lineage>
        <taxon>Eukaryota</taxon>
        <taxon>Viridiplantae</taxon>
        <taxon>Streptophyta</taxon>
        <taxon>Embryophyta</taxon>
        <taxon>Tracheophyta</taxon>
        <taxon>Spermatophyta</taxon>
        <taxon>Magnoliopsida</taxon>
        <taxon>eudicotyledons</taxon>
        <taxon>Gunneridae</taxon>
        <taxon>Pentapetalae</taxon>
        <taxon>asterids</taxon>
        <taxon>lamiids</taxon>
        <taxon>Lamiales</taxon>
        <taxon>Oleaceae</taxon>
        <taxon>Oleeae</taxon>
        <taxon>Olea</taxon>
    </lineage>
</organism>
<dbReference type="OrthoDB" id="1927611at2759"/>
<dbReference type="AlphaFoldDB" id="A0A8S0SNT8"/>
<proteinExistence type="predicted"/>
<feature type="transmembrane region" description="Helical" evidence="2">
    <location>
        <begin position="87"/>
        <end position="110"/>
    </location>
</feature>
<keyword evidence="2" id="KW-1133">Transmembrane helix</keyword>
<gene>
    <name evidence="3" type="ORF">OLEA9_A066075</name>
</gene>
<keyword evidence="4" id="KW-1185">Reference proteome</keyword>
<protein>
    <submittedName>
        <fullName evidence="3">Uncharacterized protein</fullName>
    </submittedName>
</protein>
<evidence type="ECO:0000313" key="3">
    <source>
        <dbReference type="EMBL" id="CAA2993661.1"/>
    </source>
</evidence>
<reference evidence="3 4" key="1">
    <citation type="submission" date="2019-12" db="EMBL/GenBank/DDBJ databases">
        <authorList>
            <person name="Alioto T."/>
            <person name="Alioto T."/>
            <person name="Gomez Garrido J."/>
        </authorList>
    </citation>
    <scope>NUCLEOTIDE SEQUENCE [LARGE SCALE GENOMIC DNA]</scope>
</reference>
<feature type="coiled-coil region" evidence="1">
    <location>
        <begin position="121"/>
        <end position="193"/>
    </location>
</feature>